<dbReference type="Gene3D" id="2.40.50.140">
    <property type="entry name" value="Nucleic acid-binding proteins"/>
    <property type="match status" value="1"/>
</dbReference>
<dbReference type="SUPFAM" id="SSF50331">
    <property type="entry name" value="MOP-like"/>
    <property type="match status" value="1"/>
</dbReference>
<evidence type="ECO:0000256" key="4">
    <source>
        <dbReference type="ARBA" id="ARBA00022840"/>
    </source>
</evidence>
<dbReference type="InterPro" id="IPR040582">
    <property type="entry name" value="OB_MalK-like"/>
</dbReference>
<dbReference type="NCBIfam" id="NF008653">
    <property type="entry name" value="PRK11650.1"/>
    <property type="match status" value="1"/>
</dbReference>
<dbReference type="Pfam" id="PF00005">
    <property type="entry name" value="ABC_tran"/>
    <property type="match status" value="1"/>
</dbReference>
<name>A0ABY4EWR1_9BACI</name>
<keyword evidence="2" id="KW-1003">Cell membrane</keyword>
<dbReference type="InterPro" id="IPR008995">
    <property type="entry name" value="Mo/tungstate-bd_C_term_dom"/>
</dbReference>
<dbReference type="RefSeq" id="WP_244718054.1">
    <property type="nucleotide sequence ID" value="NZ_CP095072.1"/>
</dbReference>
<dbReference type="InterPro" id="IPR003593">
    <property type="entry name" value="AAA+_ATPase"/>
</dbReference>
<evidence type="ECO:0000256" key="3">
    <source>
        <dbReference type="ARBA" id="ARBA00022741"/>
    </source>
</evidence>
<dbReference type="InterPro" id="IPR047641">
    <property type="entry name" value="ABC_transpr_MalK/UgpC-like"/>
</dbReference>
<dbReference type="Proteomes" id="UP000831782">
    <property type="component" value="Chromosome"/>
</dbReference>
<keyword evidence="6" id="KW-0472">Membrane</keyword>
<feature type="domain" description="ABC transporter" evidence="7">
    <location>
        <begin position="4"/>
        <end position="235"/>
    </location>
</feature>
<proteinExistence type="predicted"/>
<protein>
    <submittedName>
        <fullName evidence="8">ABC transporter ATP-binding protein</fullName>
    </submittedName>
</protein>
<dbReference type="GO" id="GO:0005524">
    <property type="term" value="F:ATP binding"/>
    <property type="evidence" value="ECO:0007669"/>
    <property type="project" value="UniProtKB-KW"/>
</dbReference>
<keyword evidence="4 8" id="KW-0067">ATP-binding</keyword>
<dbReference type="PANTHER" id="PTHR43875:SF15">
    <property type="entry name" value="TREHALOSE IMPORT ATP-BINDING PROTEIN SUGC"/>
    <property type="match status" value="1"/>
</dbReference>
<evidence type="ECO:0000313" key="9">
    <source>
        <dbReference type="Proteomes" id="UP000831782"/>
    </source>
</evidence>
<dbReference type="Gene3D" id="3.40.50.300">
    <property type="entry name" value="P-loop containing nucleotide triphosphate hydrolases"/>
    <property type="match status" value="1"/>
</dbReference>
<organism evidence="8 9">
    <name type="scientific">Gracilibacillus caseinilyticus</name>
    <dbReference type="NCBI Taxonomy" id="2932256"/>
    <lineage>
        <taxon>Bacteria</taxon>
        <taxon>Bacillati</taxon>
        <taxon>Bacillota</taxon>
        <taxon>Bacilli</taxon>
        <taxon>Bacillales</taxon>
        <taxon>Bacillaceae</taxon>
        <taxon>Gracilibacillus</taxon>
    </lineage>
</organism>
<sequence length="376" mass="42465">MYAVELKHVDKSYDKKQLVVNDVSVTIEPGEFFVLVGPSGCGKSTLLRMIAGLEELSAGSLLIDGKRADHLPPSKRELSMVFQNYALYPHMTVADNITFGLDVKKIRKKERKEKCDEIAAMLGLTDFLKRKPRHLSGGQRQRVALARAIITNSPICLMDEPLSNLDAKLRAYMRAEIRELQRKLGMTLIYVTHDQIEAMTMGDRIMVLNEGTIQQIGRPIDVYNTPANPFVAKFIGSPPMNITNGILDSSTSRIHINDQSHLPFDSKQILNSTSNKVIVGIRPEQLTRYDETETNSVPITVTIDHYEILGTETLLKFNWNNETWYAKWYGQWDVQIGQSLTLALDCQSVCIYDSITGRLIKKPETVQHQDVSEEIV</sequence>
<dbReference type="PROSITE" id="PS50893">
    <property type="entry name" value="ABC_TRANSPORTER_2"/>
    <property type="match status" value="1"/>
</dbReference>
<evidence type="ECO:0000313" key="8">
    <source>
        <dbReference type="EMBL" id="UOQ48074.1"/>
    </source>
</evidence>
<gene>
    <name evidence="8" type="ORF">MUN88_18775</name>
</gene>
<dbReference type="InterPro" id="IPR017871">
    <property type="entry name" value="ABC_transporter-like_CS"/>
</dbReference>
<keyword evidence="1" id="KW-0813">Transport</keyword>
<dbReference type="Gene3D" id="2.40.50.100">
    <property type="match status" value="1"/>
</dbReference>
<dbReference type="InterPro" id="IPR012340">
    <property type="entry name" value="NA-bd_OB-fold"/>
</dbReference>
<dbReference type="PANTHER" id="PTHR43875">
    <property type="entry name" value="MALTODEXTRIN IMPORT ATP-BINDING PROTEIN MSMX"/>
    <property type="match status" value="1"/>
</dbReference>
<keyword evidence="5" id="KW-1278">Translocase</keyword>
<dbReference type="Pfam" id="PF17912">
    <property type="entry name" value="OB_MalK"/>
    <property type="match status" value="1"/>
</dbReference>
<evidence type="ECO:0000259" key="7">
    <source>
        <dbReference type="PROSITE" id="PS50893"/>
    </source>
</evidence>
<evidence type="ECO:0000256" key="2">
    <source>
        <dbReference type="ARBA" id="ARBA00022475"/>
    </source>
</evidence>
<dbReference type="PROSITE" id="PS00211">
    <property type="entry name" value="ABC_TRANSPORTER_1"/>
    <property type="match status" value="1"/>
</dbReference>
<dbReference type="InterPro" id="IPR003439">
    <property type="entry name" value="ABC_transporter-like_ATP-bd"/>
</dbReference>
<reference evidence="8 9" key="1">
    <citation type="submission" date="2022-04" db="EMBL/GenBank/DDBJ databases">
        <title>Gracilibacillus sp. isolated from saltern.</title>
        <authorList>
            <person name="Won M."/>
            <person name="Lee C.-M."/>
            <person name="Woen H.-Y."/>
            <person name="Kwon S.-W."/>
        </authorList>
    </citation>
    <scope>NUCLEOTIDE SEQUENCE [LARGE SCALE GENOMIC DNA]</scope>
    <source>
        <strain evidence="8 9">SSWR10-1</strain>
    </source>
</reference>
<evidence type="ECO:0000256" key="6">
    <source>
        <dbReference type="ARBA" id="ARBA00023136"/>
    </source>
</evidence>
<evidence type="ECO:0000256" key="5">
    <source>
        <dbReference type="ARBA" id="ARBA00022967"/>
    </source>
</evidence>
<dbReference type="SUPFAM" id="SSF52540">
    <property type="entry name" value="P-loop containing nucleoside triphosphate hydrolases"/>
    <property type="match status" value="1"/>
</dbReference>
<dbReference type="EMBL" id="CP095072">
    <property type="protein sequence ID" value="UOQ48074.1"/>
    <property type="molecule type" value="Genomic_DNA"/>
</dbReference>
<evidence type="ECO:0000256" key="1">
    <source>
        <dbReference type="ARBA" id="ARBA00022448"/>
    </source>
</evidence>
<keyword evidence="9" id="KW-1185">Reference proteome</keyword>
<keyword evidence="3" id="KW-0547">Nucleotide-binding</keyword>
<dbReference type="InterPro" id="IPR027417">
    <property type="entry name" value="P-loop_NTPase"/>
</dbReference>
<dbReference type="SMART" id="SM00382">
    <property type="entry name" value="AAA"/>
    <property type="match status" value="1"/>
</dbReference>
<accession>A0ABY4EWR1</accession>